<protein>
    <recommendedName>
        <fullName evidence="3">Zincin peptidase</fullName>
    </recommendedName>
</protein>
<dbReference type="Proteomes" id="UP000283805">
    <property type="component" value="Unassembled WGS sequence"/>
</dbReference>
<dbReference type="OrthoDB" id="204561at2157"/>
<organism evidence="1 2">
    <name type="scientific">Halopiger aswanensis</name>
    <dbReference type="NCBI Taxonomy" id="148449"/>
    <lineage>
        <taxon>Archaea</taxon>
        <taxon>Methanobacteriati</taxon>
        <taxon>Methanobacteriota</taxon>
        <taxon>Stenosarchaea group</taxon>
        <taxon>Halobacteria</taxon>
        <taxon>Halobacteriales</taxon>
        <taxon>Natrialbaceae</taxon>
        <taxon>Halopiger</taxon>
    </lineage>
</organism>
<sequence length="154" mass="15959">MIGIDPALTVVVAGCALALSAAVGLVAHESAHALVLRLARVEYTVSYFPGRDGVLGRLASCPWAVVEPTPTGREPAWILRLAALAPTLLALPVLAAGLTMDLTAETPVLSAVAIGWLACSIPSPQDFSVAFYAHRLLAETRDAANAAVSFSRAD</sequence>
<evidence type="ECO:0000313" key="2">
    <source>
        <dbReference type="Proteomes" id="UP000283805"/>
    </source>
</evidence>
<keyword evidence="2" id="KW-1185">Reference proteome</keyword>
<name>A0A3R7FVJ8_9EURY</name>
<proteinExistence type="predicted"/>
<gene>
    <name evidence="1" type="ORF">ATJ93_1896</name>
</gene>
<accession>A0A3R7FVJ8</accession>
<comment type="caution">
    <text evidence="1">The sequence shown here is derived from an EMBL/GenBank/DDBJ whole genome shotgun (WGS) entry which is preliminary data.</text>
</comment>
<evidence type="ECO:0008006" key="3">
    <source>
        <dbReference type="Google" id="ProtNLM"/>
    </source>
</evidence>
<dbReference type="RefSeq" id="WP_120244355.1">
    <property type="nucleotide sequence ID" value="NZ_RAPO01000002.1"/>
</dbReference>
<reference evidence="1 2" key="1">
    <citation type="submission" date="2018-09" db="EMBL/GenBank/DDBJ databases">
        <title>Genomic Encyclopedia of Archaeal and Bacterial Type Strains, Phase II (KMG-II): from individual species to whole genera.</title>
        <authorList>
            <person name="Goeker M."/>
        </authorList>
    </citation>
    <scope>NUCLEOTIDE SEQUENCE [LARGE SCALE GENOMIC DNA]</scope>
    <source>
        <strain evidence="1 2">DSM 13151</strain>
    </source>
</reference>
<evidence type="ECO:0000313" key="1">
    <source>
        <dbReference type="EMBL" id="RKD95046.1"/>
    </source>
</evidence>
<dbReference type="AlphaFoldDB" id="A0A3R7FVJ8"/>
<dbReference type="EMBL" id="RAPO01000002">
    <property type="protein sequence ID" value="RKD95046.1"/>
    <property type="molecule type" value="Genomic_DNA"/>
</dbReference>